<feature type="domain" description="Histidine kinase" evidence="15">
    <location>
        <begin position="194"/>
        <end position="408"/>
    </location>
</feature>
<dbReference type="CDD" id="cd00082">
    <property type="entry name" value="HisKA"/>
    <property type="match status" value="1"/>
</dbReference>
<evidence type="ECO:0000256" key="11">
    <source>
        <dbReference type="ARBA" id="ARBA00022989"/>
    </source>
</evidence>
<dbReference type="InterPro" id="IPR003660">
    <property type="entry name" value="HAMP_dom"/>
</dbReference>
<dbReference type="Pfam" id="PF00512">
    <property type="entry name" value="HisKA"/>
    <property type="match status" value="1"/>
</dbReference>
<comment type="subcellular location">
    <subcellularLocation>
        <location evidence="2">Cell membrane</location>
        <topology evidence="2">Multi-pass membrane protein</topology>
    </subcellularLocation>
</comment>
<dbReference type="Pfam" id="PF02518">
    <property type="entry name" value="HATPase_c"/>
    <property type="match status" value="1"/>
</dbReference>
<evidence type="ECO:0000256" key="12">
    <source>
        <dbReference type="ARBA" id="ARBA00023012"/>
    </source>
</evidence>
<evidence type="ECO:0000256" key="2">
    <source>
        <dbReference type="ARBA" id="ARBA00004651"/>
    </source>
</evidence>
<dbReference type="InterPro" id="IPR005467">
    <property type="entry name" value="His_kinase_dom"/>
</dbReference>
<dbReference type="InterPro" id="IPR050398">
    <property type="entry name" value="HssS/ArlS-like"/>
</dbReference>
<dbReference type="FunFam" id="3.30.565.10:FF:000006">
    <property type="entry name" value="Sensor histidine kinase WalK"/>
    <property type="match status" value="1"/>
</dbReference>
<dbReference type="InterPro" id="IPR004358">
    <property type="entry name" value="Sig_transdc_His_kin-like_C"/>
</dbReference>
<evidence type="ECO:0000313" key="18">
    <source>
        <dbReference type="Proteomes" id="UP000184447"/>
    </source>
</evidence>
<keyword evidence="10" id="KW-0067">ATP-binding</keyword>
<dbReference type="Gene3D" id="1.10.287.130">
    <property type="match status" value="1"/>
</dbReference>
<evidence type="ECO:0000256" key="9">
    <source>
        <dbReference type="ARBA" id="ARBA00022777"/>
    </source>
</evidence>
<dbReference type="SMART" id="SM00388">
    <property type="entry name" value="HisKA"/>
    <property type="match status" value="1"/>
</dbReference>
<evidence type="ECO:0000256" key="14">
    <source>
        <dbReference type="SAM" id="Phobius"/>
    </source>
</evidence>
<evidence type="ECO:0000256" key="4">
    <source>
        <dbReference type="ARBA" id="ARBA00022475"/>
    </source>
</evidence>
<keyword evidence="5" id="KW-0597">Phosphoprotein</keyword>
<dbReference type="PROSITE" id="PS50109">
    <property type="entry name" value="HIS_KIN"/>
    <property type="match status" value="1"/>
</dbReference>
<dbReference type="FunFam" id="1.10.287.130:FF:000001">
    <property type="entry name" value="Two-component sensor histidine kinase"/>
    <property type="match status" value="1"/>
</dbReference>
<keyword evidence="11 14" id="KW-1133">Transmembrane helix</keyword>
<dbReference type="OrthoDB" id="9786919at2"/>
<keyword evidence="18" id="KW-1185">Reference proteome</keyword>
<dbReference type="Proteomes" id="UP000184447">
    <property type="component" value="Unassembled WGS sequence"/>
</dbReference>
<dbReference type="SMART" id="SM00387">
    <property type="entry name" value="HATPase_c"/>
    <property type="match status" value="1"/>
</dbReference>
<dbReference type="SUPFAM" id="SSF47384">
    <property type="entry name" value="Homodimeric domain of signal transducing histidine kinase"/>
    <property type="match status" value="1"/>
</dbReference>
<dbReference type="InterPro" id="IPR036097">
    <property type="entry name" value="HisK_dim/P_sf"/>
</dbReference>
<keyword evidence="12" id="KW-0902">Two-component regulatory system</keyword>
<evidence type="ECO:0000259" key="15">
    <source>
        <dbReference type="PROSITE" id="PS50109"/>
    </source>
</evidence>
<gene>
    <name evidence="17" type="ORF">SAMN02745207_03712</name>
</gene>
<dbReference type="Gene3D" id="6.10.340.10">
    <property type="match status" value="1"/>
</dbReference>
<dbReference type="EC" id="2.7.13.3" evidence="3"/>
<dbReference type="InterPro" id="IPR003661">
    <property type="entry name" value="HisK_dim/P_dom"/>
</dbReference>
<keyword evidence="9 17" id="KW-0418">Kinase</keyword>
<dbReference type="GO" id="GO:0000155">
    <property type="term" value="F:phosphorelay sensor kinase activity"/>
    <property type="evidence" value="ECO:0007669"/>
    <property type="project" value="InterPro"/>
</dbReference>
<dbReference type="Pfam" id="PF00672">
    <property type="entry name" value="HAMP"/>
    <property type="match status" value="1"/>
</dbReference>
<evidence type="ECO:0000256" key="10">
    <source>
        <dbReference type="ARBA" id="ARBA00022840"/>
    </source>
</evidence>
<keyword evidence="6" id="KW-0808">Transferase</keyword>
<dbReference type="AlphaFoldDB" id="A0A1M5XLF6"/>
<accession>A0A1M5XLF6</accession>
<dbReference type="SUPFAM" id="SSF158472">
    <property type="entry name" value="HAMP domain-like"/>
    <property type="match status" value="1"/>
</dbReference>
<dbReference type="PROSITE" id="PS50885">
    <property type="entry name" value="HAMP"/>
    <property type="match status" value="1"/>
</dbReference>
<feature type="transmembrane region" description="Helical" evidence="14">
    <location>
        <begin position="68"/>
        <end position="89"/>
    </location>
</feature>
<evidence type="ECO:0000313" key="17">
    <source>
        <dbReference type="EMBL" id="SHI00093.1"/>
    </source>
</evidence>
<evidence type="ECO:0000256" key="1">
    <source>
        <dbReference type="ARBA" id="ARBA00000085"/>
    </source>
</evidence>
<dbReference type="Gene3D" id="3.30.565.10">
    <property type="entry name" value="Histidine kinase-like ATPase, C-terminal domain"/>
    <property type="match status" value="1"/>
</dbReference>
<dbReference type="InterPro" id="IPR036890">
    <property type="entry name" value="HATPase_C_sf"/>
</dbReference>
<evidence type="ECO:0000256" key="5">
    <source>
        <dbReference type="ARBA" id="ARBA00022553"/>
    </source>
</evidence>
<evidence type="ECO:0000259" key="16">
    <source>
        <dbReference type="PROSITE" id="PS50885"/>
    </source>
</evidence>
<evidence type="ECO:0000256" key="7">
    <source>
        <dbReference type="ARBA" id="ARBA00022692"/>
    </source>
</evidence>
<feature type="transmembrane region" description="Helical" evidence="14">
    <location>
        <begin position="109"/>
        <end position="127"/>
    </location>
</feature>
<evidence type="ECO:0000256" key="3">
    <source>
        <dbReference type="ARBA" id="ARBA00012438"/>
    </source>
</evidence>
<dbReference type="InterPro" id="IPR003594">
    <property type="entry name" value="HATPase_dom"/>
</dbReference>
<dbReference type="PANTHER" id="PTHR45528:SF1">
    <property type="entry name" value="SENSOR HISTIDINE KINASE CPXA"/>
    <property type="match status" value="1"/>
</dbReference>
<dbReference type="SUPFAM" id="SSF55874">
    <property type="entry name" value="ATPase domain of HSP90 chaperone/DNA topoisomerase II/histidine kinase"/>
    <property type="match status" value="1"/>
</dbReference>
<organism evidence="17 18">
    <name type="scientific">Clostridium grantii DSM 8605</name>
    <dbReference type="NCBI Taxonomy" id="1121316"/>
    <lineage>
        <taxon>Bacteria</taxon>
        <taxon>Bacillati</taxon>
        <taxon>Bacillota</taxon>
        <taxon>Clostridia</taxon>
        <taxon>Eubacteriales</taxon>
        <taxon>Clostridiaceae</taxon>
        <taxon>Clostridium</taxon>
    </lineage>
</organism>
<dbReference type="STRING" id="1121316.SAMN02745207_03712"/>
<proteinExistence type="predicted"/>
<keyword evidence="8" id="KW-0547">Nucleotide-binding</keyword>
<sequence>MNNRNKVRQNIVPVIKLIIKILFYTIKYTFIALAHTFKYLSTVTTFFSKLYKRFKNRFYFSLTFKFTILYAFIFSIIMFICSAIILIFFKLNLLDKLFSSNSFSLNNGYLILLITINLLGFLLSLAISSKMSNNILYPIKDMTYIVKDISVNHLDTRINIAGTKDELKELATTFNQMLDRLEKSYEQQNRFVSDASHELRTPIAVIQGYINLLDRWGKNDEDVLNESIEAIKSESQSMKELVEKLLFLARADKNTQKIEKNIFSLRSLIDQVTKETKLIDKNHLITNLVNEDIFYWGDEKLIKQTLRIFIDNSIKFTNDGGKITINSFKEINTICIEIEDTGMGIDKDDISKIFDRFYTTDKSRSKEYSGNGLGLSIAKWIISQHKGSIQVSSKLNFGTKIKIILPIL</sequence>
<evidence type="ECO:0000256" key="13">
    <source>
        <dbReference type="ARBA" id="ARBA00023136"/>
    </source>
</evidence>
<evidence type="ECO:0000256" key="8">
    <source>
        <dbReference type="ARBA" id="ARBA00022741"/>
    </source>
</evidence>
<dbReference type="GO" id="GO:0005524">
    <property type="term" value="F:ATP binding"/>
    <property type="evidence" value="ECO:0007669"/>
    <property type="project" value="UniProtKB-KW"/>
</dbReference>
<protein>
    <recommendedName>
        <fullName evidence="3">histidine kinase</fullName>
        <ecNumber evidence="3">2.7.13.3</ecNumber>
    </recommendedName>
</protein>
<reference evidence="17 18" key="1">
    <citation type="submission" date="2016-11" db="EMBL/GenBank/DDBJ databases">
        <authorList>
            <person name="Jaros S."/>
            <person name="Januszkiewicz K."/>
            <person name="Wedrychowicz H."/>
        </authorList>
    </citation>
    <scope>NUCLEOTIDE SEQUENCE [LARGE SCALE GENOMIC DNA]</scope>
    <source>
        <strain evidence="17 18">DSM 8605</strain>
    </source>
</reference>
<feature type="domain" description="HAMP" evidence="16">
    <location>
        <begin position="133"/>
        <end position="186"/>
    </location>
</feature>
<name>A0A1M5XLF6_9CLOT</name>
<evidence type="ECO:0000256" key="6">
    <source>
        <dbReference type="ARBA" id="ARBA00022679"/>
    </source>
</evidence>
<keyword evidence="7 14" id="KW-0812">Transmembrane</keyword>
<keyword evidence="13 14" id="KW-0472">Membrane</keyword>
<comment type="catalytic activity">
    <reaction evidence="1">
        <text>ATP + protein L-histidine = ADP + protein N-phospho-L-histidine.</text>
        <dbReference type="EC" id="2.7.13.3"/>
    </reaction>
</comment>
<dbReference type="PRINTS" id="PR00344">
    <property type="entry name" value="BCTRLSENSOR"/>
</dbReference>
<keyword evidence="4" id="KW-1003">Cell membrane</keyword>
<dbReference type="EMBL" id="FQXM01000031">
    <property type="protein sequence ID" value="SHI00093.1"/>
    <property type="molecule type" value="Genomic_DNA"/>
</dbReference>
<dbReference type="PANTHER" id="PTHR45528">
    <property type="entry name" value="SENSOR HISTIDINE KINASE CPXA"/>
    <property type="match status" value="1"/>
</dbReference>
<dbReference type="CDD" id="cd06225">
    <property type="entry name" value="HAMP"/>
    <property type="match status" value="1"/>
</dbReference>
<dbReference type="SMART" id="SM00304">
    <property type="entry name" value="HAMP"/>
    <property type="match status" value="1"/>
</dbReference>
<dbReference type="GO" id="GO:0005886">
    <property type="term" value="C:plasma membrane"/>
    <property type="evidence" value="ECO:0007669"/>
    <property type="project" value="UniProtKB-SubCell"/>
</dbReference>